<gene>
    <name evidence="2" type="ORF">EDD29_1782</name>
</gene>
<evidence type="ECO:0000313" key="3">
    <source>
        <dbReference type="Proteomes" id="UP000272400"/>
    </source>
</evidence>
<keyword evidence="1" id="KW-0812">Transmembrane</keyword>
<organism evidence="2 3">
    <name type="scientific">Actinocorallia herbida</name>
    <dbReference type="NCBI Taxonomy" id="58109"/>
    <lineage>
        <taxon>Bacteria</taxon>
        <taxon>Bacillati</taxon>
        <taxon>Actinomycetota</taxon>
        <taxon>Actinomycetes</taxon>
        <taxon>Streptosporangiales</taxon>
        <taxon>Thermomonosporaceae</taxon>
        <taxon>Actinocorallia</taxon>
    </lineage>
</organism>
<keyword evidence="1" id="KW-1133">Transmembrane helix</keyword>
<proteinExistence type="predicted"/>
<sequence>MANSFVRVIPIYRPRSTVETMANRARSARTDAAVALGAVAPALVHQSAADPSGAASLALGGYAVVAVAALTVRRRAPVAICCLVFAAFAATEAATSVAGVSLSALTLLPVAVALSSAGVAPLTGWAVQRARTSR</sequence>
<dbReference type="EMBL" id="RJKE01000001">
    <property type="protein sequence ID" value="ROO84262.1"/>
    <property type="molecule type" value="Genomic_DNA"/>
</dbReference>
<name>A0A3N1CSG3_9ACTN</name>
<feature type="transmembrane region" description="Helical" evidence="1">
    <location>
        <begin position="79"/>
        <end position="100"/>
    </location>
</feature>
<accession>A0A3N1CSG3</accession>
<keyword evidence="3" id="KW-1185">Reference proteome</keyword>
<protein>
    <submittedName>
        <fullName evidence="2">Uncharacterized protein</fullName>
    </submittedName>
</protein>
<evidence type="ECO:0000313" key="2">
    <source>
        <dbReference type="EMBL" id="ROO84262.1"/>
    </source>
</evidence>
<dbReference type="Proteomes" id="UP000272400">
    <property type="component" value="Unassembled WGS sequence"/>
</dbReference>
<dbReference type="AlphaFoldDB" id="A0A3N1CSG3"/>
<feature type="transmembrane region" description="Helical" evidence="1">
    <location>
        <begin position="53"/>
        <end position="72"/>
    </location>
</feature>
<feature type="transmembrane region" description="Helical" evidence="1">
    <location>
        <begin position="106"/>
        <end position="127"/>
    </location>
</feature>
<reference evidence="2 3" key="1">
    <citation type="submission" date="2018-11" db="EMBL/GenBank/DDBJ databases">
        <title>Sequencing the genomes of 1000 actinobacteria strains.</title>
        <authorList>
            <person name="Klenk H.-P."/>
        </authorList>
    </citation>
    <scope>NUCLEOTIDE SEQUENCE [LARGE SCALE GENOMIC DNA]</scope>
    <source>
        <strain evidence="2 3">DSM 44254</strain>
    </source>
</reference>
<comment type="caution">
    <text evidence="2">The sequence shown here is derived from an EMBL/GenBank/DDBJ whole genome shotgun (WGS) entry which is preliminary data.</text>
</comment>
<keyword evidence="1" id="KW-0472">Membrane</keyword>
<evidence type="ECO:0000256" key="1">
    <source>
        <dbReference type="SAM" id="Phobius"/>
    </source>
</evidence>